<dbReference type="PANTHER" id="PTHR48111">
    <property type="entry name" value="REGULATOR OF RPOS"/>
    <property type="match status" value="1"/>
</dbReference>
<feature type="modified residue" description="4-aspartylphosphate" evidence="6">
    <location>
        <position position="52"/>
    </location>
</feature>
<dbReference type="Gene3D" id="3.40.50.2300">
    <property type="match status" value="1"/>
</dbReference>
<evidence type="ECO:0000256" key="6">
    <source>
        <dbReference type="PROSITE-ProRule" id="PRU00169"/>
    </source>
</evidence>
<dbReference type="Pfam" id="PF00486">
    <property type="entry name" value="Trans_reg_C"/>
    <property type="match status" value="1"/>
</dbReference>
<evidence type="ECO:0000256" key="5">
    <source>
        <dbReference type="ARBA" id="ARBA00023163"/>
    </source>
</evidence>
<dbReference type="PROSITE" id="PS50110">
    <property type="entry name" value="RESPONSE_REGULATORY"/>
    <property type="match status" value="1"/>
</dbReference>
<dbReference type="EMBL" id="JAVRHX010000003">
    <property type="protein sequence ID" value="MDT0595366.1"/>
    <property type="molecule type" value="Genomic_DNA"/>
</dbReference>
<evidence type="ECO:0000256" key="1">
    <source>
        <dbReference type="ARBA" id="ARBA00022553"/>
    </source>
</evidence>
<dbReference type="InterPro" id="IPR001789">
    <property type="entry name" value="Sig_transdc_resp-reg_receiver"/>
</dbReference>
<dbReference type="Pfam" id="PF00072">
    <property type="entry name" value="Response_reg"/>
    <property type="match status" value="1"/>
</dbReference>
<dbReference type="Proteomes" id="UP001253545">
    <property type="component" value="Unassembled WGS sequence"/>
</dbReference>
<keyword evidence="5" id="KW-0804">Transcription</keyword>
<name>A0ABU2ZRW0_9ALTE</name>
<accession>A0ABU2ZRW0</accession>
<dbReference type="InterPro" id="IPR036388">
    <property type="entry name" value="WH-like_DNA-bd_sf"/>
</dbReference>
<keyword evidence="3" id="KW-0805">Transcription regulation</keyword>
<evidence type="ECO:0000313" key="11">
    <source>
        <dbReference type="Proteomes" id="UP001253545"/>
    </source>
</evidence>
<dbReference type="InterPro" id="IPR039420">
    <property type="entry name" value="WalR-like"/>
</dbReference>
<protein>
    <submittedName>
        <fullName evidence="10">Response regulator transcription factor</fullName>
    </submittedName>
</protein>
<dbReference type="SMART" id="SM00862">
    <property type="entry name" value="Trans_reg_C"/>
    <property type="match status" value="1"/>
</dbReference>
<organism evidence="10 11">
    <name type="scientific">Glaciecola petra</name>
    <dbReference type="NCBI Taxonomy" id="3075602"/>
    <lineage>
        <taxon>Bacteria</taxon>
        <taxon>Pseudomonadati</taxon>
        <taxon>Pseudomonadota</taxon>
        <taxon>Gammaproteobacteria</taxon>
        <taxon>Alteromonadales</taxon>
        <taxon>Alteromonadaceae</taxon>
        <taxon>Glaciecola</taxon>
    </lineage>
</organism>
<dbReference type="CDD" id="cd17574">
    <property type="entry name" value="REC_OmpR"/>
    <property type="match status" value="1"/>
</dbReference>
<dbReference type="Gene3D" id="1.10.10.10">
    <property type="entry name" value="Winged helix-like DNA-binding domain superfamily/Winged helix DNA-binding domain"/>
    <property type="match status" value="1"/>
</dbReference>
<proteinExistence type="predicted"/>
<keyword evidence="2" id="KW-0902">Two-component regulatory system</keyword>
<keyword evidence="1 6" id="KW-0597">Phosphoprotein</keyword>
<dbReference type="CDD" id="cd00383">
    <property type="entry name" value="trans_reg_C"/>
    <property type="match status" value="1"/>
</dbReference>
<dbReference type="RefSeq" id="WP_311368883.1">
    <property type="nucleotide sequence ID" value="NZ_JAVRHX010000003.1"/>
</dbReference>
<gene>
    <name evidence="10" type="ORF">RM552_10960</name>
</gene>
<evidence type="ECO:0000259" key="9">
    <source>
        <dbReference type="PROSITE" id="PS51755"/>
    </source>
</evidence>
<keyword evidence="11" id="KW-1185">Reference proteome</keyword>
<feature type="domain" description="OmpR/PhoB-type" evidence="9">
    <location>
        <begin position="125"/>
        <end position="224"/>
    </location>
</feature>
<evidence type="ECO:0000259" key="8">
    <source>
        <dbReference type="PROSITE" id="PS50110"/>
    </source>
</evidence>
<feature type="domain" description="Response regulatory" evidence="8">
    <location>
        <begin position="3"/>
        <end position="116"/>
    </location>
</feature>
<evidence type="ECO:0000256" key="2">
    <source>
        <dbReference type="ARBA" id="ARBA00023012"/>
    </source>
</evidence>
<reference evidence="10 11" key="1">
    <citation type="submission" date="2023-09" db="EMBL/GenBank/DDBJ databases">
        <authorList>
            <person name="Rey-Velasco X."/>
        </authorList>
    </citation>
    <scope>NUCLEOTIDE SEQUENCE [LARGE SCALE GENOMIC DNA]</scope>
    <source>
        <strain evidence="10 11">P117</strain>
    </source>
</reference>
<dbReference type="SUPFAM" id="SSF52172">
    <property type="entry name" value="CheY-like"/>
    <property type="match status" value="1"/>
</dbReference>
<feature type="DNA-binding region" description="OmpR/PhoB-type" evidence="7">
    <location>
        <begin position="125"/>
        <end position="224"/>
    </location>
</feature>
<sequence>MSNILIVEDEASIADAISKFIEREGFKCSVLGDANNVLEWIAKYPPDLIILDIMLPGGDGIDLCNQIRKDSQVPIILLSAKVSESERILGLRAGADDYICKPFSAPELMLRVKVFLKRTGNINNEEPVNNKKLQLNNSALEVSLGTNKIELTKLEFKLISVLSTYPNRIYSREKIIDLLYSDYRVVSDRTIDSHVSKLRKKLLQLSPAHELLISVYGAGYKYNPLP</sequence>
<evidence type="ECO:0000313" key="10">
    <source>
        <dbReference type="EMBL" id="MDT0595366.1"/>
    </source>
</evidence>
<evidence type="ECO:0000256" key="4">
    <source>
        <dbReference type="ARBA" id="ARBA00023125"/>
    </source>
</evidence>
<comment type="caution">
    <text evidence="10">The sequence shown here is derived from an EMBL/GenBank/DDBJ whole genome shotgun (WGS) entry which is preliminary data.</text>
</comment>
<dbReference type="InterPro" id="IPR011006">
    <property type="entry name" value="CheY-like_superfamily"/>
</dbReference>
<dbReference type="PROSITE" id="PS51755">
    <property type="entry name" value="OMPR_PHOB"/>
    <property type="match status" value="1"/>
</dbReference>
<dbReference type="SMART" id="SM00448">
    <property type="entry name" value="REC"/>
    <property type="match status" value="1"/>
</dbReference>
<dbReference type="PANTHER" id="PTHR48111:SF4">
    <property type="entry name" value="DNA-BINDING DUAL TRANSCRIPTIONAL REGULATOR OMPR"/>
    <property type="match status" value="1"/>
</dbReference>
<evidence type="ECO:0000256" key="3">
    <source>
        <dbReference type="ARBA" id="ARBA00023015"/>
    </source>
</evidence>
<evidence type="ECO:0000256" key="7">
    <source>
        <dbReference type="PROSITE-ProRule" id="PRU01091"/>
    </source>
</evidence>
<keyword evidence="4 7" id="KW-0238">DNA-binding</keyword>
<dbReference type="InterPro" id="IPR001867">
    <property type="entry name" value="OmpR/PhoB-type_DNA-bd"/>
</dbReference>
<dbReference type="Gene3D" id="6.10.250.690">
    <property type="match status" value="1"/>
</dbReference>